<reference evidence="2 3" key="1">
    <citation type="submission" date="2017-07" db="EMBL/GenBank/DDBJ databases">
        <title>Bifidobacterium novel species.</title>
        <authorList>
            <person name="Lugli G.A."/>
            <person name="Milani C."/>
            <person name="Duranti S."/>
            <person name="Mangifesta M."/>
        </authorList>
    </citation>
    <scope>NUCLEOTIDE SEQUENCE [LARGE SCALE GENOMIC DNA]</scope>
    <source>
        <strain evidence="3">Goo31D</strain>
    </source>
</reference>
<feature type="region of interest" description="Disordered" evidence="1">
    <location>
        <begin position="191"/>
        <end position="210"/>
    </location>
</feature>
<proteinExistence type="predicted"/>
<evidence type="ECO:0000313" key="2">
    <source>
        <dbReference type="EMBL" id="PLS27331.1"/>
    </source>
</evidence>
<sequence length="353" mass="37134">MGDGAGVGRTGSSPRLRGAPEHHGRRREWRGIIPALAGSTSSALSTARTNWDHPRACGEHQTETGRQAWQSGSSPRLRGARVLCGQAWGAHGIIPALAGSTRSRLMCRAAPRDHPRACGEHTTRRSVMHPCQGSSPRLRGAPKLWYVWLASNGIIPALAGSTAGIPVTLTSKRDHPRACGEHVMALGSRNTAVGSSPRLRGAPDTNAPAVREGGIIPALAGSTRRTTSTSPYRRDHPRACGEHHTACLIALRSLGSSPRLRGALLKRRKAVDIAGIIPALAGSTIRPCGCVRRARDHPRACGEHSAESAASSAASGSSPRLRGALQLLFPWRVGDGIIPALAGSTVMMPPVCE</sequence>
<comment type="caution">
    <text evidence="2">The sequence shown here is derived from an EMBL/GenBank/DDBJ whole genome shotgun (WGS) entry which is preliminary data.</text>
</comment>
<dbReference type="EMBL" id="NMYC01000003">
    <property type="protein sequence ID" value="PLS27331.1"/>
    <property type="molecule type" value="Genomic_DNA"/>
</dbReference>
<accession>A0A2N5IZF4</accession>
<gene>
    <name evidence="2" type="ORF">CGZ88_0858</name>
</gene>
<dbReference type="AlphaFoldDB" id="A0A2N5IZF4"/>
<dbReference type="AntiFam" id="ANF00057">
    <property type="entry name" value="Translation of E. coli type CRISPR repeat"/>
</dbReference>
<protein>
    <submittedName>
        <fullName evidence="2">Uncharacterized protein</fullName>
    </submittedName>
</protein>
<organism evidence="2 3">
    <name type="scientific">Bifidobacterium anseris</name>
    <dbReference type="NCBI Taxonomy" id="2020963"/>
    <lineage>
        <taxon>Bacteria</taxon>
        <taxon>Bacillati</taxon>
        <taxon>Actinomycetota</taxon>
        <taxon>Actinomycetes</taxon>
        <taxon>Bifidobacteriales</taxon>
        <taxon>Bifidobacteriaceae</taxon>
        <taxon>Bifidobacterium</taxon>
    </lineage>
</organism>
<keyword evidence="3" id="KW-1185">Reference proteome</keyword>
<dbReference type="Proteomes" id="UP000234935">
    <property type="component" value="Unassembled WGS sequence"/>
</dbReference>
<name>A0A2N5IZF4_9BIFI</name>
<evidence type="ECO:0000256" key="1">
    <source>
        <dbReference type="SAM" id="MobiDB-lite"/>
    </source>
</evidence>
<evidence type="ECO:0000313" key="3">
    <source>
        <dbReference type="Proteomes" id="UP000234935"/>
    </source>
</evidence>
<feature type="region of interest" description="Disordered" evidence="1">
    <location>
        <begin position="1"/>
        <end position="29"/>
    </location>
</feature>
<dbReference type="AntiFam" id="ANF00006">
    <property type="entry name" value="Translation of CRISPR region"/>
</dbReference>